<dbReference type="EMBL" id="JAACJO010000002">
    <property type="protein sequence ID" value="KAF5361857.1"/>
    <property type="molecule type" value="Genomic_DNA"/>
</dbReference>
<name>A0A8H5GBG3_9AGAR</name>
<dbReference type="CDD" id="cd06257">
    <property type="entry name" value="DnaJ"/>
    <property type="match status" value="1"/>
</dbReference>
<dbReference type="SMART" id="SM00271">
    <property type="entry name" value="DnaJ"/>
    <property type="match status" value="1"/>
</dbReference>
<proteinExistence type="predicted"/>
<gene>
    <name evidence="4" type="ORF">D9756_002052</name>
</gene>
<keyword evidence="2" id="KW-0472">Membrane</keyword>
<comment type="caution">
    <text evidence="4">The sequence shown here is derived from an EMBL/GenBank/DDBJ whole genome shotgun (WGS) entry which is preliminary data.</text>
</comment>
<dbReference type="SUPFAM" id="SSF46565">
    <property type="entry name" value="Chaperone J-domain"/>
    <property type="match status" value="1"/>
</dbReference>
<organism evidence="4 5">
    <name type="scientific">Leucocoprinus leucothites</name>
    <dbReference type="NCBI Taxonomy" id="201217"/>
    <lineage>
        <taxon>Eukaryota</taxon>
        <taxon>Fungi</taxon>
        <taxon>Dikarya</taxon>
        <taxon>Basidiomycota</taxon>
        <taxon>Agaricomycotina</taxon>
        <taxon>Agaricomycetes</taxon>
        <taxon>Agaricomycetidae</taxon>
        <taxon>Agaricales</taxon>
        <taxon>Agaricineae</taxon>
        <taxon>Agaricaceae</taxon>
        <taxon>Leucocoprinus</taxon>
    </lineage>
</organism>
<protein>
    <recommendedName>
        <fullName evidence="3">J domain-containing protein</fullName>
    </recommendedName>
</protein>
<dbReference type="InterPro" id="IPR036869">
    <property type="entry name" value="J_dom_sf"/>
</dbReference>
<reference evidence="4 5" key="1">
    <citation type="journal article" date="2020" name="ISME J.">
        <title>Uncovering the hidden diversity of litter-decomposition mechanisms in mushroom-forming fungi.</title>
        <authorList>
            <person name="Floudas D."/>
            <person name="Bentzer J."/>
            <person name="Ahren D."/>
            <person name="Johansson T."/>
            <person name="Persson P."/>
            <person name="Tunlid A."/>
        </authorList>
    </citation>
    <scope>NUCLEOTIDE SEQUENCE [LARGE SCALE GENOMIC DNA]</scope>
    <source>
        <strain evidence="4 5">CBS 146.42</strain>
    </source>
</reference>
<evidence type="ECO:0000256" key="1">
    <source>
        <dbReference type="SAM" id="MobiDB-lite"/>
    </source>
</evidence>
<dbReference type="AlphaFoldDB" id="A0A8H5GBG3"/>
<evidence type="ECO:0000256" key="2">
    <source>
        <dbReference type="SAM" id="Phobius"/>
    </source>
</evidence>
<dbReference type="Gene3D" id="1.10.287.110">
    <property type="entry name" value="DnaJ domain"/>
    <property type="match status" value="1"/>
</dbReference>
<keyword evidence="2" id="KW-1133">Transmembrane helix</keyword>
<evidence type="ECO:0000313" key="5">
    <source>
        <dbReference type="Proteomes" id="UP000559027"/>
    </source>
</evidence>
<feature type="compositionally biased region" description="Polar residues" evidence="1">
    <location>
        <begin position="35"/>
        <end position="48"/>
    </location>
</feature>
<evidence type="ECO:0000313" key="4">
    <source>
        <dbReference type="EMBL" id="KAF5361857.1"/>
    </source>
</evidence>
<dbReference type="OrthoDB" id="445556at2759"/>
<evidence type="ECO:0000259" key="3">
    <source>
        <dbReference type="PROSITE" id="PS50076"/>
    </source>
</evidence>
<accession>A0A8H5GBG3</accession>
<dbReference type="InterPro" id="IPR001623">
    <property type="entry name" value="DnaJ_domain"/>
</dbReference>
<keyword evidence="2" id="KW-0812">Transmembrane</keyword>
<sequence length="269" mass="30885">MIFCSSLSSASCLRRNYCFFPRTYQLSTSRRNATTLSGTGYLNPSAASKDTKHQPYPFPKTPRPTPYEIFHLPTSASPADIKSRYYDLVRYHHPDSPHARVQTPCPNKRNTRFQCILSAYNTLQNPSSARASSTAWGHYGTGPGFDPYMAEINRRRRTSQNADYLRQRRQAMDEKERHREQEEWAKSAGGPKERIMIGLGVFALLGGLYPSFFLYPFQLDRMHQDAVANLTKARNDAQEIGHLRREEVKKRVREMKATSKDTEELQVEA</sequence>
<dbReference type="PROSITE" id="PS50076">
    <property type="entry name" value="DNAJ_2"/>
    <property type="match status" value="1"/>
</dbReference>
<dbReference type="Proteomes" id="UP000559027">
    <property type="component" value="Unassembled WGS sequence"/>
</dbReference>
<feature type="transmembrane region" description="Helical" evidence="2">
    <location>
        <begin position="195"/>
        <end position="215"/>
    </location>
</feature>
<feature type="domain" description="J" evidence="3">
    <location>
        <begin position="65"/>
        <end position="137"/>
    </location>
</feature>
<dbReference type="Pfam" id="PF00226">
    <property type="entry name" value="DnaJ"/>
    <property type="match status" value="1"/>
</dbReference>
<feature type="region of interest" description="Disordered" evidence="1">
    <location>
        <begin position="35"/>
        <end position="57"/>
    </location>
</feature>
<keyword evidence="5" id="KW-1185">Reference proteome</keyword>